<dbReference type="AlphaFoldDB" id="A0A699HC56"/>
<accession>A0A699HC56</accession>
<gene>
    <name evidence="1" type="ORF">Tci_357714</name>
</gene>
<organism evidence="1">
    <name type="scientific">Tanacetum cinerariifolium</name>
    <name type="common">Dalmatian daisy</name>
    <name type="synonym">Chrysanthemum cinerariifolium</name>
    <dbReference type="NCBI Taxonomy" id="118510"/>
    <lineage>
        <taxon>Eukaryota</taxon>
        <taxon>Viridiplantae</taxon>
        <taxon>Streptophyta</taxon>
        <taxon>Embryophyta</taxon>
        <taxon>Tracheophyta</taxon>
        <taxon>Spermatophyta</taxon>
        <taxon>Magnoliopsida</taxon>
        <taxon>eudicotyledons</taxon>
        <taxon>Gunneridae</taxon>
        <taxon>Pentapetalae</taxon>
        <taxon>asterids</taxon>
        <taxon>campanulids</taxon>
        <taxon>Asterales</taxon>
        <taxon>Asteraceae</taxon>
        <taxon>Asteroideae</taxon>
        <taxon>Anthemideae</taxon>
        <taxon>Anthemidinae</taxon>
        <taxon>Tanacetum</taxon>
    </lineage>
</organism>
<dbReference type="EMBL" id="BKCJ010134748">
    <property type="protein sequence ID" value="GEX85739.1"/>
    <property type="molecule type" value="Genomic_DNA"/>
</dbReference>
<comment type="caution">
    <text evidence="1">The sequence shown here is derived from an EMBL/GenBank/DDBJ whole genome shotgun (WGS) entry which is preliminary data.</text>
</comment>
<sequence length="322" mass="36927">MLTLAENVIIEGADNRPPMLDKTQYIWNSYTRGTSTTPAIVRHRRYDELSEDEKICESCDIKATNIFLQGLPQDIYNLVNHHDEAKAIWDIGKLLIQGSEISLQERESKLYDEFDMFTSDPGEPIHLYYMRFTQMMNDMHIIGMTMKPIQFNTKFINHLQPEWSKFVTDVKLAKDMYNANFDHLFAYMWQHKAHANEALIHTSSYQAHVIHQRPQASFPQMDSGLDVLLFLPTDDPISSLNKAMTFISTTFTSKYLPTNNQLRTLSNPRNQVTIQDGRVTVQTVQGRQTQAQEYACSGVKSTTTGIGINKSRGNYLSRSGKD</sequence>
<dbReference type="Pfam" id="PF14223">
    <property type="entry name" value="Retrotran_gag_2"/>
    <property type="match status" value="1"/>
</dbReference>
<proteinExistence type="predicted"/>
<name>A0A699HC56_TANCI</name>
<evidence type="ECO:0000313" key="1">
    <source>
        <dbReference type="EMBL" id="GEX85739.1"/>
    </source>
</evidence>
<reference evidence="1" key="1">
    <citation type="journal article" date="2019" name="Sci. Rep.">
        <title>Draft genome of Tanacetum cinerariifolium, the natural source of mosquito coil.</title>
        <authorList>
            <person name="Yamashiro T."/>
            <person name="Shiraishi A."/>
            <person name="Satake H."/>
            <person name="Nakayama K."/>
        </authorList>
    </citation>
    <scope>NUCLEOTIDE SEQUENCE</scope>
</reference>
<protein>
    <recommendedName>
        <fullName evidence="2">Integrase, catalytic region, zinc finger, CCHC-type, peptidase aspartic, catalytic</fullName>
    </recommendedName>
</protein>
<evidence type="ECO:0008006" key="2">
    <source>
        <dbReference type="Google" id="ProtNLM"/>
    </source>
</evidence>